<feature type="region of interest" description="Disordered" evidence="1">
    <location>
        <begin position="42"/>
        <end position="71"/>
    </location>
</feature>
<organism evidence="2 3">
    <name type="scientific">Phyllostomus discolor</name>
    <name type="common">pale spear-nosed bat</name>
    <dbReference type="NCBI Taxonomy" id="89673"/>
    <lineage>
        <taxon>Eukaryota</taxon>
        <taxon>Metazoa</taxon>
        <taxon>Chordata</taxon>
        <taxon>Craniata</taxon>
        <taxon>Vertebrata</taxon>
        <taxon>Euteleostomi</taxon>
        <taxon>Mammalia</taxon>
        <taxon>Eutheria</taxon>
        <taxon>Laurasiatheria</taxon>
        <taxon>Chiroptera</taxon>
        <taxon>Yangochiroptera</taxon>
        <taxon>Phyllostomidae</taxon>
        <taxon>Phyllostominae</taxon>
        <taxon>Phyllostomus</taxon>
    </lineage>
</organism>
<name>A0A833YKQ5_9CHIR</name>
<reference evidence="2 3" key="1">
    <citation type="journal article" date="2020" name="Nature">
        <title>Six reference-quality genomes reveal evolution of bat adaptations.</title>
        <authorList>
            <person name="Jebb D."/>
            <person name="Huang Z."/>
            <person name="Pippel M."/>
            <person name="Hughes G.M."/>
            <person name="Lavrichenko K."/>
            <person name="Devanna P."/>
            <person name="Winkler S."/>
            <person name="Jermiin L.S."/>
            <person name="Skirmuntt E.C."/>
            <person name="Katzourakis A."/>
            <person name="Burkitt-Gray L."/>
            <person name="Ray D.A."/>
            <person name="Sullivan K.A.M."/>
            <person name="Roscito J.G."/>
            <person name="Kirilenko B.M."/>
            <person name="Davalos L.M."/>
            <person name="Corthals A.P."/>
            <person name="Power M.L."/>
            <person name="Jones G."/>
            <person name="Ransome R.D."/>
            <person name="Dechmann D.K.N."/>
            <person name="Locatelli A.G."/>
            <person name="Puechmaille S.J."/>
            <person name="Fedrigo O."/>
            <person name="Jarvis E.D."/>
            <person name="Hiller M."/>
            <person name="Vernes S.C."/>
            <person name="Myers E.W."/>
            <person name="Teeling E.C."/>
        </authorList>
    </citation>
    <scope>NUCLEOTIDE SEQUENCE [LARGE SCALE GENOMIC DNA]</scope>
    <source>
        <strain evidence="2">Bat1K_MPI-CBG_1</strain>
    </source>
</reference>
<protein>
    <submittedName>
        <fullName evidence="2">Uncharacterized protein</fullName>
    </submittedName>
</protein>
<evidence type="ECO:0000313" key="2">
    <source>
        <dbReference type="EMBL" id="KAF6074990.1"/>
    </source>
</evidence>
<sequence>MLKVLCVQGEEQSFKRRCALLKREITKQVRHMTVHISEKEGPVCEERLGRPRRGAAQRLQEGDSDSDTSACAASAGHVCKGETQQDGLLYHHGNPTPMKSRKTIKYLCALNTSWVEGSGPHGKSMMP</sequence>
<dbReference type="AlphaFoldDB" id="A0A833YKQ5"/>
<evidence type="ECO:0000313" key="3">
    <source>
        <dbReference type="Proteomes" id="UP000664940"/>
    </source>
</evidence>
<evidence type="ECO:0000256" key="1">
    <source>
        <dbReference type="SAM" id="MobiDB-lite"/>
    </source>
</evidence>
<comment type="caution">
    <text evidence="2">The sequence shown here is derived from an EMBL/GenBank/DDBJ whole genome shotgun (WGS) entry which is preliminary data.</text>
</comment>
<gene>
    <name evidence="2" type="ORF">HJG60_009397</name>
</gene>
<proteinExistence type="predicted"/>
<accession>A0A833YKQ5</accession>
<dbReference type="EMBL" id="JABVXQ010000015">
    <property type="protein sequence ID" value="KAF6074990.1"/>
    <property type="molecule type" value="Genomic_DNA"/>
</dbReference>
<dbReference type="Proteomes" id="UP000664940">
    <property type="component" value="Unassembled WGS sequence"/>
</dbReference>